<comment type="caution">
    <text evidence="1">The sequence shown here is derived from an EMBL/GenBank/DDBJ whole genome shotgun (WGS) entry which is preliminary data.</text>
</comment>
<name>A0A0W0G5M0_MONRR</name>
<gene>
    <name evidence="1" type="ORF">WG66_3552</name>
</gene>
<accession>A0A0W0G5M0</accession>
<evidence type="ECO:0000313" key="2">
    <source>
        <dbReference type="Proteomes" id="UP000054988"/>
    </source>
</evidence>
<proteinExistence type="predicted"/>
<dbReference type="AlphaFoldDB" id="A0A0W0G5M0"/>
<protein>
    <submittedName>
        <fullName evidence="1">Uncharacterized protein</fullName>
    </submittedName>
</protein>
<sequence length="225" mass="26215">MLNITSPTQNLDTELTNAQATLTLNSISNSPPPYQSTEPTHIRLPHRLNEDRLCLKNPIPVHAIPVETLCNFPYSTTPTTIDDWFKIWTPLIVKEVVDDAIESPESCEAPCCYTLKTSNRRPVGIVRCHHPDVVGEYIKYYVCRTCYGLKHRFCRMDIMERRKIEQPWPRIDEETEWKVEDQATKPWGPCWDENPWEKNWWADAAEWAKWNKENGLTPKSDTSTE</sequence>
<reference evidence="1 2" key="1">
    <citation type="submission" date="2015-12" db="EMBL/GenBank/DDBJ databases">
        <title>Draft genome sequence of Moniliophthora roreri, the causal agent of frosty pod rot of cacao.</title>
        <authorList>
            <person name="Aime M.C."/>
            <person name="Diaz-Valderrama J.R."/>
            <person name="Kijpornyongpan T."/>
            <person name="Phillips-Mora W."/>
        </authorList>
    </citation>
    <scope>NUCLEOTIDE SEQUENCE [LARGE SCALE GENOMIC DNA]</scope>
    <source>
        <strain evidence="1 2">MCA 2952</strain>
    </source>
</reference>
<dbReference type="EMBL" id="LATX01001056">
    <property type="protein sequence ID" value="KTB43871.1"/>
    <property type="molecule type" value="Genomic_DNA"/>
</dbReference>
<evidence type="ECO:0000313" key="1">
    <source>
        <dbReference type="EMBL" id="KTB43871.1"/>
    </source>
</evidence>
<organism evidence="1 2">
    <name type="scientific">Moniliophthora roreri</name>
    <name type="common">Frosty pod rot fungus</name>
    <name type="synonym">Monilia roreri</name>
    <dbReference type="NCBI Taxonomy" id="221103"/>
    <lineage>
        <taxon>Eukaryota</taxon>
        <taxon>Fungi</taxon>
        <taxon>Dikarya</taxon>
        <taxon>Basidiomycota</taxon>
        <taxon>Agaricomycotina</taxon>
        <taxon>Agaricomycetes</taxon>
        <taxon>Agaricomycetidae</taxon>
        <taxon>Agaricales</taxon>
        <taxon>Marasmiineae</taxon>
        <taxon>Marasmiaceae</taxon>
        <taxon>Moniliophthora</taxon>
    </lineage>
</organism>
<dbReference type="Proteomes" id="UP000054988">
    <property type="component" value="Unassembled WGS sequence"/>
</dbReference>